<evidence type="ECO:0000256" key="3">
    <source>
        <dbReference type="ARBA" id="ARBA00022553"/>
    </source>
</evidence>
<dbReference type="InterPro" id="IPR000014">
    <property type="entry name" value="PAS"/>
</dbReference>
<dbReference type="Gene3D" id="3.30.450.20">
    <property type="entry name" value="PAS domain"/>
    <property type="match status" value="1"/>
</dbReference>
<dbReference type="Pfam" id="PF08447">
    <property type="entry name" value="PAS_3"/>
    <property type="match status" value="1"/>
</dbReference>
<dbReference type="PANTHER" id="PTHR43304">
    <property type="entry name" value="PHYTOCHROME-LIKE PROTEIN CPH1"/>
    <property type="match status" value="1"/>
</dbReference>
<dbReference type="SMART" id="SM00091">
    <property type="entry name" value="PAS"/>
    <property type="match status" value="1"/>
</dbReference>
<gene>
    <name evidence="8" type="ORF">CPT03_03965</name>
</gene>
<dbReference type="CDD" id="cd00082">
    <property type="entry name" value="HisKA"/>
    <property type="match status" value="1"/>
</dbReference>
<dbReference type="EC" id="2.7.13.3" evidence="2"/>
<evidence type="ECO:0000259" key="6">
    <source>
        <dbReference type="PROSITE" id="PS50109"/>
    </source>
</evidence>
<dbReference type="PROSITE" id="PS50112">
    <property type="entry name" value="PAS"/>
    <property type="match status" value="1"/>
</dbReference>
<dbReference type="OrthoDB" id="1522284at2"/>
<dbReference type="InterPro" id="IPR036890">
    <property type="entry name" value="HATPase_C_sf"/>
</dbReference>
<protein>
    <recommendedName>
        <fullName evidence="2">histidine kinase</fullName>
        <ecNumber evidence="2">2.7.13.3</ecNumber>
    </recommendedName>
</protein>
<dbReference type="InterPro" id="IPR052162">
    <property type="entry name" value="Sensor_kinase/Photoreceptor"/>
</dbReference>
<accession>A0A2D1UBY3</accession>
<dbReference type="Proteomes" id="UP000223749">
    <property type="component" value="Chromosome"/>
</dbReference>
<dbReference type="KEGG" id="pgs:CPT03_03965"/>
<dbReference type="GO" id="GO:0000155">
    <property type="term" value="F:phosphorelay sensor kinase activity"/>
    <property type="evidence" value="ECO:0007669"/>
    <property type="project" value="InterPro"/>
</dbReference>
<dbReference type="Gene3D" id="1.10.287.130">
    <property type="match status" value="1"/>
</dbReference>
<keyword evidence="5 8" id="KW-0418">Kinase</keyword>
<keyword evidence="9" id="KW-1185">Reference proteome</keyword>
<dbReference type="SUPFAM" id="SSF55785">
    <property type="entry name" value="PYP-like sensor domain (PAS domain)"/>
    <property type="match status" value="1"/>
</dbReference>
<evidence type="ECO:0000313" key="8">
    <source>
        <dbReference type="EMBL" id="ATP59128.1"/>
    </source>
</evidence>
<reference evidence="8 9" key="1">
    <citation type="submission" date="2017-10" db="EMBL/GenBank/DDBJ databases">
        <title>Whole genome of Pedobacter ginsengisoli T01R-27 isolated from tomato rhizosphere.</title>
        <authorList>
            <person name="Weon H.-Y."/>
            <person name="Lee S.A."/>
            <person name="Sang M.K."/>
            <person name="Song J."/>
        </authorList>
    </citation>
    <scope>NUCLEOTIDE SEQUENCE [LARGE SCALE GENOMIC DNA]</scope>
    <source>
        <strain evidence="8 9">T01R-27</strain>
    </source>
</reference>
<dbReference type="PANTHER" id="PTHR43304:SF1">
    <property type="entry name" value="PAC DOMAIN-CONTAINING PROTEIN"/>
    <property type="match status" value="1"/>
</dbReference>
<feature type="domain" description="Histidine kinase" evidence="6">
    <location>
        <begin position="153"/>
        <end position="365"/>
    </location>
</feature>
<comment type="catalytic activity">
    <reaction evidence="1">
        <text>ATP + protein L-histidine = ADP + protein N-phospho-L-histidine.</text>
        <dbReference type="EC" id="2.7.13.3"/>
    </reaction>
</comment>
<evidence type="ECO:0000256" key="4">
    <source>
        <dbReference type="ARBA" id="ARBA00022679"/>
    </source>
</evidence>
<feature type="domain" description="PAS" evidence="7">
    <location>
        <begin position="35"/>
        <end position="84"/>
    </location>
</feature>
<proteinExistence type="predicted"/>
<evidence type="ECO:0000256" key="2">
    <source>
        <dbReference type="ARBA" id="ARBA00012438"/>
    </source>
</evidence>
<dbReference type="SUPFAM" id="SSF47384">
    <property type="entry name" value="Homodimeric domain of signal transducing histidine kinase"/>
    <property type="match status" value="1"/>
</dbReference>
<dbReference type="SMART" id="SM00387">
    <property type="entry name" value="HATPase_c"/>
    <property type="match status" value="1"/>
</dbReference>
<dbReference type="EMBL" id="CP024091">
    <property type="protein sequence ID" value="ATP59128.1"/>
    <property type="molecule type" value="Genomic_DNA"/>
</dbReference>
<organism evidence="8 9">
    <name type="scientific">Pedobacter ginsengisoli</name>
    <dbReference type="NCBI Taxonomy" id="363852"/>
    <lineage>
        <taxon>Bacteria</taxon>
        <taxon>Pseudomonadati</taxon>
        <taxon>Bacteroidota</taxon>
        <taxon>Sphingobacteriia</taxon>
        <taxon>Sphingobacteriales</taxon>
        <taxon>Sphingobacteriaceae</taxon>
        <taxon>Pedobacter</taxon>
    </lineage>
</organism>
<keyword evidence="4" id="KW-0808">Transferase</keyword>
<dbReference type="InterPro" id="IPR036097">
    <property type="entry name" value="HisK_dim/P_sf"/>
</dbReference>
<dbReference type="InterPro" id="IPR005467">
    <property type="entry name" value="His_kinase_dom"/>
</dbReference>
<evidence type="ECO:0000313" key="9">
    <source>
        <dbReference type="Proteomes" id="UP000223749"/>
    </source>
</evidence>
<sequence>MIPKANNQFRISLDHFDSEPFFEVSQDLMCIAGFDGYFKRINPAVSKLLGYTNEELFSRPINSFVYEEDKNITEELRKNLRKNLPLLNFENRYQTKKGEIVWLSWTSIPVPESELVYAIAKNVTHKKKLEEERNKLLISLSKINEELQHLTHMASHDLRAPVNNLLAIFSLLDTSTIQDKETKNLVNILHSTTEGLKVTLNYYLDAASEKKSVHVPTEDLNLHQSLKGVFQSINSLILGSRAIINIDFSEFETINFNRVYMDSIFLNLITNSIKYAKPDSHPDISIATRKTNGVHQLIFTDQGQGFDMEKVKHKIFGLHQTFHNHTESKGIGLYLVYNHINSLGGHIDVESKVNEGVKFVLTFKD</sequence>
<evidence type="ECO:0000256" key="5">
    <source>
        <dbReference type="ARBA" id="ARBA00022777"/>
    </source>
</evidence>
<dbReference type="InterPro" id="IPR003594">
    <property type="entry name" value="HATPase_dom"/>
</dbReference>
<dbReference type="SUPFAM" id="SSF55874">
    <property type="entry name" value="ATPase domain of HSP90 chaperone/DNA topoisomerase II/histidine kinase"/>
    <property type="match status" value="1"/>
</dbReference>
<name>A0A2D1UBY3_9SPHI</name>
<dbReference type="NCBIfam" id="TIGR00229">
    <property type="entry name" value="sensory_box"/>
    <property type="match status" value="1"/>
</dbReference>
<dbReference type="Pfam" id="PF02518">
    <property type="entry name" value="HATPase_c"/>
    <property type="match status" value="1"/>
</dbReference>
<keyword evidence="3" id="KW-0597">Phosphoprotein</keyword>
<dbReference type="PROSITE" id="PS50109">
    <property type="entry name" value="HIS_KIN"/>
    <property type="match status" value="1"/>
</dbReference>
<dbReference type="AlphaFoldDB" id="A0A2D1UBY3"/>
<evidence type="ECO:0000256" key="1">
    <source>
        <dbReference type="ARBA" id="ARBA00000085"/>
    </source>
</evidence>
<evidence type="ECO:0000259" key="7">
    <source>
        <dbReference type="PROSITE" id="PS50112"/>
    </source>
</evidence>
<dbReference type="Gene3D" id="3.30.565.10">
    <property type="entry name" value="Histidine kinase-like ATPase, C-terminal domain"/>
    <property type="match status" value="1"/>
</dbReference>
<dbReference type="InterPro" id="IPR003661">
    <property type="entry name" value="HisK_dim/P_dom"/>
</dbReference>
<dbReference type="InterPro" id="IPR035965">
    <property type="entry name" value="PAS-like_dom_sf"/>
</dbReference>
<dbReference type="CDD" id="cd00130">
    <property type="entry name" value="PAS"/>
    <property type="match status" value="1"/>
</dbReference>
<dbReference type="InterPro" id="IPR013655">
    <property type="entry name" value="PAS_fold_3"/>
</dbReference>